<dbReference type="GO" id="GO:0050776">
    <property type="term" value="P:regulation of immune response"/>
    <property type="evidence" value="ECO:0007669"/>
    <property type="project" value="TreeGrafter"/>
</dbReference>
<dbReference type="Pfam" id="PF00017">
    <property type="entry name" value="SH2"/>
    <property type="match status" value="1"/>
</dbReference>
<evidence type="ECO:0000313" key="7">
    <source>
        <dbReference type="EMBL" id="KAJ7381404.1"/>
    </source>
</evidence>
<dbReference type="GO" id="GO:0009966">
    <property type="term" value="P:regulation of signal transduction"/>
    <property type="evidence" value="ECO:0007669"/>
    <property type="project" value="TreeGrafter"/>
</dbReference>
<evidence type="ECO:0000256" key="2">
    <source>
        <dbReference type="ARBA" id="ARBA00022859"/>
    </source>
</evidence>
<feature type="region of interest" description="Disordered" evidence="5">
    <location>
        <begin position="108"/>
        <end position="127"/>
    </location>
</feature>
<gene>
    <name evidence="7" type="primary">INPP5D</name>
    <name evidence="7" type="ORF">OS493_001538</name>
</gene>
<dbReference type="Gene3D" id="3.30.505.10">
    <property type="entry name" value="SH2 domain"/>
    <property type="match status" value="1"/>
</dbReference>
<evidence type="ECO:0000313" key="8">
    <source>
        <dbReference type="Proteomes" id="UP001163046"/>
    </source>
</evidence>
<dbReference type="SUPFAM" id="SSF55550">
    <property type="entry name" value="SH2 domain"/>
    <property type="match status" value="1"/>
</dbReference>
<dbReference type="AlphaFoldDB" id="A0A9X0D1G8"/>
<accession>A0A9X0D1G8</accession>
<proteinExistence type="predicted"/>
<evidence type="ECO:0000256" key="1">
    <source>
        <dbReference type="ARBA" id="ARBA00022588"/>
    </source>
</evidence>
<dbReference type="SMART" id="SM00252">
    <property type="entry name" value="SH2"/>
    <property type="match status" value="1"/>
</dbReference>
<dbReference type="GO" id="GO:0002250">
    <property type="term" value="P:adaptive immune response"/>
    <property type="evidence" value="ECO:0007669"/>
    <property type="project" value="UniProtKB-KW"/>
</dbReference>
<evidence type="ECO:0000256" key="5">
    <source>
        <dbReference type="SAM" id="MobiDB-lite"/>
    </source>
</evidence>
<feature type="compositionally biased region" description="Acidic residues" evidence="5">
    <location>
        <begin position="108"/>
        <end position="123"/>
    </location>
</feature>
<evidence type="ECO:0000256" key="4">
    <source>
        <dbReference type="PROSITE-ProRule" id="PRU00191"/>
    </source>
</evidence>
<name>A0A9X0D1G8_9CNID</name>
<dbReference type="EC" id="3.1.3.86" evidence="7"/>
<organism evidence="7 8">
    <name type="scientific">Desmophyllum pertusum</name>
    <dbReference type="NCBI Taxonomy" id="174260"/>
    <lineage>
        <taxon>Eukaryota</taxon>
        <taxon>Metazoa</taxon>
        <taxon>Cnidaria</taxon>
        <taxon>Anthozoa</taxon>
        <taxon>Hexacorallia</taxon>
        <taxon>Scleractinia</taxon>
        <taxon>Caryophylliina</taxon>
        <taxon>Caryophylliidae</taxon>
        <taxon>Desmophyllum</taxon>
    </lineage>
</organism>
<keyword evidence="1" id="KW-0399">Innate immunity</keyword>
<evidence type="ECO:0000259" key="6">
    <source>
        <dbReference type="PROSITE" id="PS50001"/>
    </source>
</evidence>
<dbReference type="PROSITE" id="PS50001">
    <property type="entry name" value="SH2"/>
    <property type="match status" value="1"/>
</dbReference>
<protein>
    <submittedName>
        <fullName evidence="7">Phosphatidylinositol 3,4,5-trisphosphate 5-phosphatase 1</fullName>
        <ecNumber evidence="7">3.1.3.86</ecNumber>
    </submittedName>
</protein>
<sequence length="399" mass="45084">MSFPWHLPSINRLRAEELLLNTGINGSFIIRDSESVSNAHVLCLLHEGRIHHYRILRNENNGNFYMQAVPGVSANAFSKLEHLVTYYSQGHQGLPCELRQPAMLEDKDVADDDTDDDDDDLDEPDGKQIENEYEFPSRFMTNVEQLEPERLLDKGFHSAFGLYLGDGIKRDMEAAVKGETVLKEMQMLLATTSTSLIGELQVFLSRVNMLQNVFSLGDQHKLKCSLPEHSTEEPLSFKLLMDLLAESIAGAKSLQTQASNALKDVASINEEEEKQEPESRTRTFEVMIQGIATSSFKNKLYISVNYIEGKISFLKNQSEAVDANNTSDQSKVVQLVKSKDNIKRLRLKMESKPAKDFEFDDGKVKQITQINSIKTCTLQYLMKSKLRVSHGQKKDSKTA</sequence>
<dbReference type="EMBL" id="MU826350">
    <property type="protein sequence ID" value="KAJ7381404.1"/>
    <property type="molecule type" value="Genomic_DNA"/>
</dbReference>
<keyword evidence="8" id="KW-1185">Reference proteome</keyword>
<dbReference type="InterPro" id="IPR000980">
    <property type="entry name" value="SH2"/>
</dbReference>
<feature type="domain" description="SH2" evidence="6">
    <location>
        <begin position="5"/>
        <end position="102"/>
    </location>
</feature>
<keyword evidence="7" id="KW-0378">Hydrolase</keyword>
<dbReference type="GO" id="GO:0045087">
    <property type="term" value="P:innate immune response"/>
    <property type="evidence" value="ECO:0007669"/>
    <property type="project" value="UniProtKB-KW"/>
</dbReference>
<reference evidence="7" key="1">
    <citation type="submission" date="2023-01" db="EMBL/GenBank/DDBJ databases">
        <title>Genome assembly of the deep-sea coral Lophelia pertusa.</title>
        <authorList>
            <person name="Herrera S."/>
            <person name="Cordes E."/>
        </authorList>
    </citation>
    <scope>NUCLEOTIDE SEQUENCE</scope>
    <source>
        <strain evidence="7">USNM1676648</strain>
        <tissue evidence="7">Polyp</tissue>
    </source>
</reference>
<dbReference type="PANTHER" id="PTHR46051">
    <property type="entry name" value="SH2 DOMAIN-CONTAINING PROTEIN"/>
    <property type="match status" value="1"/>
</dbReference>
<dbReference type="Proteomes" id="UP001163046">
    <property type="component" value="Unassembled WGS sequence"/>
</dbReference>
<dbReference type="InterPro" id="IPR036860">
    <property type="entry name" value="SH2_dom_sf"/>
</dbReference>
<keyword evidence="2" id="KW-0391">Immunity</keyword>
<dbReference type="GO" id="GO:0034485">
    <property type="term" value="F:phosphatidylinositol-3,4,5-trisphosphate 5-phosphatase activity"/>
    <property type="evidence" value="ECO:0007669"/>
    <property type="project" value="UniProtKB-EC"/>
</dbReference>
<dbReference type="OrthoDB" id="7862313at2759"/>
<dbReference type="PANTHER" id="PTHR46051:SF1">
    <property type="entry name" value="INOSITOL POLYPHOSPHATE-RELATED PHOSPHATASE DOMAIN-CONTAINING PROTEIN"/>
    <property type="match status" value="1"/>
</dbReference>
<comment type="caution">
    <text evidence="7">The sequence shown here is derived from an EMBL/GenBank/DDBJ whole genome shotgun (WGS) entry which is preliminary data.</text>
</comment>
<dbReference type="PRINTS" id="PR00401">
    <property type="entry name" value="SH2DOMAIN"/>
</dbReference>
<evidence type="ECO:0000256" key="3">
    <source>
        <dbReference type="ARBA" id="ARBA00023130"/>
    </source>
</evidence>
<keyword evidence="4" id="KW-0727">SH2 domain</keyword>
<keyword evidence="3" id="KW-1064">Adaptive immunity</keyword>